<evidence type="ECO:0000313" key="2">
    <source>
        <dbReference type="EMBL" id="GAH29899.1"/>
    </source>
</evidence>
<protein>
    <submittedName>
        <fullName evidence="2">Uncharacterized protein</fullName>
    </submittedName>
</protein>
<comment type="caution">
    <text evidence="2">The sequence shown here is derived from an EMBL/GenBank/DDBJ whole genome shotgun (WGS) entry which is preliminary data.</text>
</comment>
<feature type="transmembrane region" description="Helical" evidence="1">
    <location>
        <begin position="22"/>
        <end position="46"/>
    </location>
</feature>
<evidence type="ECO:0000256" key="1">
    <source>
        <dbReference type="SAM" id="Phobius"/>
    </source>
</evidence>
<dbReference type="PROSITE" id="PS51257">
    <property type="entry name" value="PROKAR_LIPOPROTEIN"/>
    <property type="match status" value="1"/>
</dbReference>
<organism evidence="2">
    <name type="scientific">marine sediment metagenome</name>
    <dbReference type="NCBI Taxonomy" id="412755"/>
    <lineage>
        <taxon>unclassified sequences</taxon>
        <taxon>metagenomes</taxon>
        <taxon>ecological metagenomes</taxon>
    </lineage>
</organism>
<accession>X1FKI7</accession>
<dbReference type="AlphaFoldDB" id="X1FKI7"/>
<reference evidence="2" key="1">
    <citation type="journal article" date="2014" name="Front. Microbiol.">
        <title>High frequency of phylogenetically diverse reductive dehalogenase-homologous genes in deep subseafloor sedimentary metagenomes.</title>
        <authorList>
            <person name="Kawai M."/>
            <person name="Futagami T."/>
            <person name="Toyoda A."/>
            <person name="Takaki Y."/>
            <person name="Nishi S."/>
            <person name="Hori S."/>
            <person name="Arai W."/>
            <person name="Tsubouchi T."/>
            <person name="Morono Y."/>
            <person name="Uchiyama I."/>
            <person name="Ito T."/>
            <person name="Fujiyama A."/>
            <person name="Inagaki F."/>
            <person name="Takami H."/>
        </authorList>
    </citation>
    <scope>NUCLEOTIDE SEQUENCE</scope>
    <source>
        <strain evidence="2">Expedition CK06-06</strain>
    </source>
</reference>
<keyword evidence="1" id="KW-1133">Transmembrane helix</keyword>
<proteinExistence type="predicted"/>
<sequence length="56" mass="6152">MSAEDKVLTKAQIASLWLGKHWMWVALAVLIIAGCYISASYVWNMVKGGNGGKKKK</sequence>
<keyword evidence="1" id="KW-0472">Membrane</keyword>
<gene>
    <name evidence="2" type="ORF">S03H2_08324</name>
</gene>
<dbReference type="EMBL" id="BARU01004028">
    <property type="protein sequence ID" value="GAH29899.1"/>
    <property type="molecule type" value="Genomic_DNA"/>
</dbReference>
<keyword evidence="1" id="KW-0812">Transmembrane</keyword>
<name>X1FKI7_9ZZZZ</name>